<dbReference type="OrthoDB" id="9804819at2"/>
<proteinExistence type="predicted"/>
<evidence type="ECO:0000259" key="3">
    <source>
        <dbReference type="PROSITE" id="PS50893"/>
    </source>
</evidence>
<dbReference type="KEGG" id="tfl:RPIT_02305"/>
<dbReference type="InterPro" id="IPR003439">
    <property type="entry name" value="ABC_transporter-like_ATP-bd"/>
</dbReference>
<dbReference type="PANTHER" id="PTHR43038">
    <property type="entry name" value="ATP-BINDING CASSETTE, SUB-FAMILY H, MEMBER 1"/>
    <property type="match status" value="1"/>
</dbReference>
<accession>A0A1Q2CCG2</accession>
<dbReference type="SMART" id="SM00382">
    <property type="entry name" value="AAA"/>
    <property type="match status" value="1"/>
</dbReference>
<dbReference type="Gene3D" id="3.40.50.300">
    <property type="entry name" value="P-loop containing nucleotide triphosphate hydrolases"/>
    <property type="match status" value="1"/>
</dbReference>
<dbReference type="InterPro" id="IPR027417">
    <property type="entry name" value="P-loop_NTPase"/>
</dbReference>
<evidence type="ECO:0000313" key="5">
    <source>
        <dbReference type="Proteomes" id="UP000188324"/>
    </source>
</evidence>
<evidence type="ECO:0000256" key="1">
    <source>
        <dbReference type="ARBA" id="ARBA00022741"/>
    </source>
</evidence>
<dbReference type="PROSITE" id="PS00211">
    <property type="entry name" value="ABC_TRANSPORTER_1"/>
    <property type="match status" value="1"/>
</dbReference>
<dbReference type="AlphaFoldDB" id="A0A1Q2CCG2"/>
<protein>
    <recommendedName>
        <fullName evidence="3">ABC transporter domain-containing protein</fullName>
    </recommendedName>
</protein>
<dbReference type="PROSITE" id="PS50893">
    <property type="entry name" value="ABC_TRANSPORTER_2"/>
    <property type="match status" value="1"/>
</dbReference>
<dbReference type="InterPro" id="IPR017871">
    <property type="entry name" value="ABC_transporter-like_CS"/>
</dbReference>
<gene>
    <name evidence="4" type="ORF">RPIT_02305</name>
</gene>
<reference evidence="4 5" key="1">
    <citation type="journal article" date="2016" name="Int. J. Syst. Evol. Microbiol.">
        <title>Tessaracoccus flavus sp. nov., isolated from the drainage system of a lindane-producing factory.</title>
        <authorList>
            <person name="Kumari R."/>
            <person name="Singh P."/>
            <person name="Schumann P."/>
            <person name="Lal R."/>
        </authorList>
    </citation>
    <scope>NUCLEOTIDE SEQUENCE [LARGE SCALE GENOMIC DNA]</scope>
    <source>
        <strain evidence="4 5">RP1T</strain>
    </source>
</reference>
<dbReference type="PANTHER" id="PTHR43038:SF3">
    <property type="entry name" value="ABC TRANSPORTER G FAMILY MEMBER 20 ISOFORM X1"/>
    <property type="match status" value="1"/>
</dbReference>
<dbReference type="Pfam" id="PF00005">
    <property type="entry name" value="ABC_tran"/>
    <property type="match status" value="1"/>
</dbReference>
<dbReference type="GO" id="GO:0016887">
    <property type="term" value="F:ATP hydrolysis activity"/>
    <property type="evidence" value="ECO:0007669"/>
    <property type="project" value="InterPro"/>
</dbReference>
<dbReference type="STRING" id="1610493.RPIT_02305"/>
<feature type="domain" description="ABC transporter" evidence="3">
    <location>
        <begin position="2"/>
        <end position="237"/>
    </location>
</feature>
<sequence>MLRFEDVTYSYARRRAPVLRNFTYEFPSGRSVLLGPNGAGKSTLMSLAVGWRTPQAGTVSLGPDVGPKRSASRRAHALAPGTVGFMPQDIRHLPGLTVIEQVRYAGWLKGMRQRDTEAKSRELLCRLGLEDKMADSAKNLSGGQLRRMGLAMAMVHEPKVLILDEPTAGLDPAQRSNFRELIAQVSDSEMIISTHQVDDIQAIYSNVAVLLSGQVVWEGTPREFVSLAPEGPHQAELAFKVVMKQEGLSE</sequence>
<dbReference type="EMBL" id="CP019605">
    <property type="protein sequence ID" value="AQP43791.1"/>
    <property type="molecule type" value="Genomic_DNA"/>
</dbReference>
<dbReference type="InterPro" id="IPR003593">
    <property type="entry name" value="AAA+_ATPase"/>
</dbReference>
<evidence type="ECO:0000313" key="4">
    <source>
        <dbReference type="EMBL" id="AQP43791.1"/>
    </source>
</evidence>
<dbReference type="GO" id="GO:0005524">
    <property type="term" value="F:ATP binding"/>
    <property type="evidence" value="ECO:0007669"/>
    <property type="project" value="UniProtKB-KW"/>
</dbReference>
<keyword evidence="1" id="KW-0547">Nucleotide-binding</keyword>
<keyword evidence="5" id="KW-1185">Reference proteome</keyword>
<evidence type="ECO:0000256" key="2">
    <source>
        <dbReference type="ARBA" id="ARBA00022840"/>
    </source>
</evidence>
<name>A0A1Q2CCG2_9ACTN</name>
<dbReference type="SUPFAM" id="SSF52540">
    <property type="entry name" value="P-loop containing nucleoside triphosphate hydrolases"/>
    <property type="match status" value="1"/>
</dbReference>
<dbReference type="Proteomes" id="UP000188324">
    <property type="component" value="Chromosome"/>
</dbReference>
<keyword evidence="2" id="KW-0067">ATP-binding</keyword>
<organism evidence="4 5">
    <name type="scientific">Tessaracoccus flavus</name>
    <dbReference type="NCBI Taxonomy" id="1610493"/>
    <lineage>
        <taxon>Bacteria</taxon>
        <taxon>Bacillati</taxon>
        <taxon>Actinomycetota</taxon>
        <taxon>Actinomycetes</taxon>
        <taxon>Propionibacteriales</taxon>
        <taxon>Propionibacteriaceae</taxon>
        <taxon>Tessaracoccus</taxon>
    </lineage>
</organism>